<evidence type="ECO:0000313" key="6">
    <source>
        <dbReference type="Proteomes" id="UP000238338"/>
    </source>
</evidence>
<dbReference type="InterPro" id="IPR036259">
    <property type="entry name" value="MFS_trans_sf"/>
</dbReference>
<evidence type="ECO:0000256" key="2">
    <source>
        <dbReference type="ARBA" id="ARBA00022989"/>
    </source>
</evidence>
<organism evidence="5 6">
    <name type="scientific">Albidovulum denitrificans</name>
    <dbReference type="NCBI Taxonomy" id="404881"/>
    <lineage>
        <taxon>Bacteria</taxon>
        <taxon>Pseudomonadati</taxon>
        <taxon>Pseudomonadota</taxon>
        <taxon>Alphaproteobacteria</taxon>
        <taxon>Rhodobacterales</taxon>
        <taxon>Paracoccaceae</taxon>
        <taxon>Albidovulum</taxon>
    </lineage>
</organism>
<dbReference type="Gene3D" id="1.20.1250.20">
    <property type="entry name" value="MFS general substrate transporter like domains"/>
    <property type="match status" value="1"/>
</dbReference>
<feature type="transmembrane region" description="Helical" evidence="4">
    <location>
        <begin position="150"/>
        <end position="167"/>
    </location>
</feature>
<dbReference type="Proteomes" id="UP000238338">
    <property type="component" value="Unassembled WGS sequence"/>
</dbReference>
<reference evidence="5 6" key="1">
    <citation type="submission" date="2018-02" db="EMBL/GenBank/DDBJ databases">
        <title>Genomic Encyclopedia of Archaeal and Bacterial Type Strains, Phase II (KMG-II): from individual species to whole genera.</title>
        <authorList>
            <person name="Goeker M."/>
        </authorList>
    </citation>
    <scope>NUCLEOTIDE SEQUENCE [LARGE SCALE GENOMIC DNA]</scope>
    <source>
        <strain evidence="5 6">DSM 18921</strain>
    </source>
</reference>
<feature type="transmembrane region" description="Helical" evidence="4">
    <location>
        <begin position="347"/>
        <end position="366"/>
    </location>
</feature>
<dbReference type="GO" id="GO:0022857">
    <property type="term" value="F:transmembrane transporter activity"/>
    <property type="evidence" value="ECO:0007669"/>
    <property type="project" value="InterPro"/>
</dbReference>
<name>A0A2S8S4V3_9RHOB</name>
<sequence>MAFRYVPVFLKHPPTPGVRGFAVLAGIEASLRGMLVSVWPLEMYAALAENAGHVSLAYFLAGVASLLWGLMVPWISRFLPRRWTYTAGCSLYFAGGALAILGQGVMIPVAMTLMNFATVTVFICTNAYLMDFIARAELGRTESLKMRYSALSWVIGPILGVTLWKVWMPLPYLIAMGFAAALLATFWFMRLGNGRLITRARAPAPNPLAYLGRFFRQPRLVAGWLFAVIRSAGWWVYVVYLPIFCIEAGLGDRAASYAFSASNALLLLAPWMLRWMQPRGLRRGVRLAFTGAAGCFAIAAFGQYWPPAAIIGLGASSVFLVMLDAFGGLPFLLAVRPAERTEMSAVYASYRDVSGIVTPGVAWFVLLVSPLAGIFLAGAAGLGAMALVAGLLHPRLGGMRRAVDG</sequence>
<dbReference type="AlphaFoldDB" id="A0A2S8S4V3"/>
<feature type="transmembrane region" description="Helical" evidence="4">
    <location>
        <begin position="107"/>
        <end position="129"/>
    </location>
</feature>
<comment type="caution">
    <text evidence="5">The sequence shown here is derived from an EMBL/GenBank/DDBJ whole genome shotgun (WGS) entry which is preliminary data.</text>
</comment>
<dbReference type="InterPro" id="IPR011701">
    <property type="entry name" value="MFS"/>
</dbReference>
<feature type="transmembrane region" description="Helical" evidence="4">
    <location>
        <begin position="285"/>
        <end position="305"/>
    </location>
</feature>
<dbReference type="Pfam" id="PF07690">
    <property type="entry name" value="MFS_1"/>
    <property type="match status" value="1"/>
</dbReference>
<accession>A0A2S8S4V3</accession>
<dbReference type="SUPFAM" id="SSF103473">
    <property type="entry name" value="MFS general substrate transporter"/>
    <property type="match status" value="1"/>
</dbReference>
<evidence type="ECO:0000256" key="1">
    <source>
        <dbReference type="ARBA" id="ARBA00022692"/>
    </source>
</evidence>
<feature type="transmembrane region" description="Helical" evidence="4">
    <location>
        <begin position="372"/>
        <end position="392"/>
    </location>
</feature>
<feature type="transmembrane region" description="Helical" evidence="4">
    <location>
        <begin position="220"/>
        <end position="243"/>
    </location>
</feature>
<feature type="transmembrane region" description="Helical" evidence="4">
    <location>
        <begin position="255"/>
        <end position="273"/>
    </location>
</feature>
<dbReference type="OrthoDB" id="9808182at2"/>
<keyword evidence="6" id="KW-1185">Reference proteome</keyword>
<proteinExistence type="predicted"/>
<evidence type="ECO:0000313" key="5">
    <source>
        <dbReference type="EMBL" id="PQV55832.1"/>
    </source>
</evidence>
<dbReference type="EMBL" id="PVEP01000007">
    <property type="protein sequence ID" value="PQV55832.1"/>
    <property type="molecule type" value="Genomic_DNA"/>
</dbReference>
<protein>
    <submittedName>
        <fullName evidence="5">MFS transporter</fullName>
    </submittedName>
</protein>
<evidence type="ECO:0000256" key="3">
    <source>
        <dbReference type="ARBA" id="ARBA00023136"/>
    </source>
</evidence>
<feature type="transmembrane region" description="Helical" evidence="4">
    <location>
        <begin position="83"/>
        <end position="101"/>
    </location>
</feature>
<dbReference type="RefSeq" id="WP_105515724.1">
    <property type="nucleotide sequence ID" value="NZ_PVEP01000007.1"/>
</dbReference>
<keyword evidence="2 4" id="KW-1133">Transmembrane helix</keyword>
<keyword evidence="1 4" id="KW-0812">Transmembrane</keyword>
<keyword evidence="3 4" id="KW-0472">Membrane</keyword>
<feature type="transmembrane region" description="Helical" evidence="4">
    <location>
        <begin position="51"/>
        <end position="71"/>
    </location>
</feature>
<feature type="transmembrane region" description="Helical" evidence="4">
    <location>
        <begin position="21"/>
        <end position="39"/>
    </location>
</feature>
<gene>
    <name evidence="5" type="ORF">LX70_03155</name>
</gene>
<feature type="transmembrane region" description="Helical" evidence="4">
    <location>
        <begin position="173"/>
        <end position="191"/>
    </location>
</feature>
<feature type="transmembrane region" description="Helical" evidence="4">
    <location>
        <begin position="311"/>
        <end position="335"/>
    </location>
</feature>
<evidence type="ECO:0000256" key="4">
    <source>
        <dbReference type="SAM" id="Phobius"/>
    </source>
</evidence>